<evidence type="ECO:0000256" key="3">
    <source>
        <dbReference type="PIRSR" id="PIRSR603782-2"/>
    </source>
</evidence>
<keyword evidence="2" id="KW-0479">Metal-binding</keyword>
<evidence type="ECO:0000256" key="2">
    <source>
        <dbReference type="PIRSR" id="PIRSR603782-1"/>
    </source>
</evidence>
<dbReference type="InterPro" id="IPR003782">
    <property type="entry name" value="SCO1/SenC"/>
</dbReference>
<protein>
    <submittedName>
        <fullName evidence="5">Protein SCO1/2</fullName>
    </submittedName>
</protein>
<feature type="signal peptide" evidence="4">
    <location>
        <begin position="1"/>
        <end position="22"/>
    </location>
</feature>
<dbReference type="GO" id="GO:0046872">
    <property type="term" value="F:metal ion binding"/>
    <property type="evidence" value="ECO:0007669"/>
    <property type="project" value="UniProtKB-KW"/>
</dbReference>
<accession>A0A4R6YP25</accession>
<feature type="binding site" evidence="2">
    <location>
        <position position="80"/>
    </location>
    <ligand>
        <name>Cu cation</name>
        <dbReference type="ChEBI" id="CHEBI:23378"/>
    </ligand>
</feature>
<reference evidence="5 6" key="1">
    <citation type="submission" date="2019-03" db="EMBL/GenBank/DDBJ databases">
        <title>Genomic Encyclopedia of Type Strains, Phase IV (KMG-IV): sequencing the most valuable type-strain genomes for metagenomic binning, comparative biology and taxonomic classification.</title>
        <authorList>
            <person name="Goeker M."/>
        </authorList>
    </citation>
    <scope>NUCLEOTIDE SEQUENCE [LARGE SCALE GENOMIC DNA]</scope>
    <source>
        <strain evidence="5 6">DSM 21667</strain>
    </source>
</reference>
<evidence type="ECO:0000313" key="6">
    <source>
        <dbReference type="Proteomes" id="UP000295293"/>
    </source>
</evidence>
<dbReference type="AlphaFoldDB" id="A0A4R6YP25"/>
<feature type="binding site" evidence="2">
    <location>
        <position position="84"/>
    </location>
    <ligand>
        <name>Cu cation</name>
        <dbReference type="ChEBI" id="CHEBI:23378"/>
    </ligand>
</feature>
<dbReference type="PANTHER" id="PTHR12151">
    <property type="entry name" value="ELECTRON TRANSPORT PROTIN SCO1/SENC FAMILY MEMBER"/>
    <property type="match status" value="1"/>
</dbReference>
<keyword evidence="2" id="KW-0186">Copper</keyword>
<dbReference type="RefSeq" id="WP_166654270.1">
    <property type="nucleotide sequence ID" value="NZ_SNZH01000016.1"/>
</dbReference>
<gene>
    <name evidence="5" type="ORF">DFR29_11616</name>
</gene>
<organism evidence="5 6">
    <name type="scientific">Tahibacter aquaticus</name>
    <dbReference type="NCBI Taxonomy" id="520092"/>
    <lineage>
        <taxon>Bacteria</taxon>
        <taxon>Pseudomonadati</taxon>
        <taxon>Pseudomonadota</taxon>
        <taxon>Gammaproteobacteria</taxon>
        <taxon>Lysobacterales</taxon>
        <taxon>Rhodanobacteraceae</taxon>
        <taxon>Tahibacter</taxon>
    </lineage>
</organism>
<dbReference type="CDD" id="cd02968">
    <property type="entry name" value="SCO"/>
    <property type="match status" value="1"/>
</dbReference>
<dbReference type="Gene3D" id="3.40.30.10">
    <property type="entry name" value="Glutaredoxin"/>
    <property type="match status" value="1"/>
</dbReference>
<dbReference type="SUPFAM" id="SSF52833">
    <property type="entry name" value="Thioredoxin-like"/>
    <property type="match status" value="1"/>
</dbReference>
<dbReference type="Proteomes" id="UP000295293">
    <property type="component" value="Unassembled WGS sequence"/>
</dbReference>
<name>A0A4R6YP25_9GAMM</name>
<sequence length="204" mass="21279">MPSARLSAAFLFLAAATVAARAAGHDHAAHAPPAPVVQGEVAAGRIADVPVQDQSGQALRFHRDLVQGRFVAINFIFTRCTTICPLLGTRFAQVQKMLGDDAARVSLLSVSIDPLNDTPQQLARWSAALGARPGWTLVTGARADIDTLARSLGASAADPAAHAPIVLLLDERASPRPWRRLDGLADAATLVGAIREALASSAGE</sequence>
<keyword evidence="3" id="KW-1015">Disulfide bond</keyword>
<feature type="chain" id="PRO_5020540974" evidence="4">
    <location>
        <begin position="23"/>
        <end position="204"/>
    </location>
</feature>
<evidence type="ECO:0000256" key="1">
    <source>
        <dbReference type="ARBA" id="ARBA00010996"/>
    </source>
</evidence>
<evidence type="ECO:0000256" key="4">
    <source>
        <dbReference type="SAM" id="SignalP"/>
    </source>
</evidence>
<dbReference type="InterPro" id="IPR036249">
    <property type="entry name" value="Thioredoxin-like_sf"/>
</dbReference>
<proteinExistence type="inferred from homology"/>
<dbReference type="EMBL" id="SNZH01000016">
    <property type="protein sequence ID" value="TDR39327.1"/>
    <property type="molecule type" value="Genomic_DNA"/>
</dbReference>
<dbReference type="PANTHER" id="PTHR12151:SF25">
    <property type="entry name" value="LINALOOL DEHYDRATASE_ISOMERASE DOMAIN-CONTAINING PROTEIN"/>
    <property type="match status" value="1"/>
</dbReference>
<evidence type="ECO:0000313" key="5">
    <source>
        <dbReference type="EMBL" id="TDR39327.1"/>
    </source>
</evidence>
<keyword evidence="4" id="KW-0732">Signal</keyword>
<feature type="disulfide bond" description="Redox-active" evidence="3">
    <location>
        <begin position="80"/>
        <end position="84"/>
    </location>
</feature>
<keyword evidence="6" id="KW-1185">Reference proteome</keyword>
<comment type="similarity">
    <text evidence="1">Belongs to the SCO1/2 family.</text>
</comment>
<comment type="caution">
    <text evidence="5">The sequence shown here is derived from an EMBL/GenBank/DDBJ whole genome shotgun (WGS) entry which is preliminary data.</text>
</comment>
<dbReference type="Pfam" id="PF02630">
    <property type="entry name" value="SCO1-SenC"/>
    <property type="match status" value="1"/>
</dbReference>